<comment type="caution">
    <text evidence="2">The sequence shown here is derived from an EMBL/GenBank/DDBJ whole genome shotgun (WGS) entry which is preliminary data.</text>
</comment>
<reference evidence="2 3" key="1">
    <citation type="journal article" date="2019" name="Commun. Biol.">
        <title>The bagworm genome reveals a unique fibroin gene that provides high tensile strength.</title>
        <authorList>
            <person name="Kono N."/>
            <person name="Nakamura H."/>
            <person name="Ohtoshi R."/>
            <person name="Tomita M."/>
            <person name="Numata K."/>
            <person name="Arakawa K."/>
        </authorList>
    </citation>
    <scope>NUCLEOTIDE SEQUENCE [LARGE SCALE GENOMIC DNA]</scope>
</reference>
<feature type="region of interest" description="Disordered" evidence="1">
    <location>
        <begin position="83"/>
        <end position="107"/>
    </location>
</feature>
<protein>
    <submittedName>
        <fullName evidence="2">Uncharacterized protein</fullName>
    </submittedName>
</protein>
<evidence type="ECO:0000256" key="1">
    <source>
        <dbReference type="SAM" id="MobiDB-lite"/>
    </source>
</evidence>
<gene>
    <name evidence="2" type="ORF">EVAR_28674_1</name>
</gene>
<name>A0A4C1V4J7_EUMVA</name>
<keyword evidence="3" id="KW-1185">Reference proteome</keyword>
<evidence type="ECO:0000313" key="3">
    <source>
        <dbReference type="Proteomes" id="UP000299102"/>
    </source>
</evidence>
<accession>A0A4C1V4J7</accession>
<feature type="compositionally biased region" description="Polar residues" evidence="1">
    <location>
        <begin position="83"/>
        <end position="99"/>
    </location>
</feature>
<evidence type="ECO:0000313" key="2">
    <source>
        <dbReference type="EMBL" id="GBP33519.1"/>
    </source>
</evidence>
<proteinExistence type="predicted"/>
<organism evidence="2 3">
    <name type="scientific">Eumeta variegata</name>
    <name type="common">Bagworm moth</name>
    <name type="synonym">Eumeta japonica</name>
    <dbReference type="NCBI Taxonomy" id="151549"/>
    <lineage>
        <taxon>Eukaryota</taxon>
        <taxon>Metazoa</taxon>
        <taxon>Ecdysozoa</taxon>
        <taxon>Arthropoda</taxon>
        <taxon>Hexapoda</taxon>
        <taxon>Insecta</taxon>
        <taxon>Pterygota</taxon>
        <taxon>Neoptera</taxon>
        <taxon>Endopterygota</taxon>
        <taxon>Lepidoptera</taxon>
        <taxon>Glossata</taxon>
        <taxon>Ditrysia</taxon>
        <taxon>Tineoidea</taxon>
        <taxon>Psychidae</taxon>
        <taxon>Oiketicinae</taxon>
        <taxon>Eumeta</taxon>
    </lineage>
</organism>
<dbReference type="AlphaFoldDB" id="A0A4C1V4J7"/>
<sequence length="107" mass="12026">MSEWLDELNRGFPGLGTPMTLVFLQRSEKRALLLHVLKISTKNRFRFGGNLLESGSLEQLNDTTYTQIDPLGAEISQVKFPTITSHLKSPPRHSTSTTLRELHPPPS</sequence>
<dbReference type="EMBL" id="BGZK01000275">
    <property type="protein sequence ID" value="GBP33519.1"/>
    <property type="molecule type" value="Genomic_DNA"/>
</dbReference>
<dbReference type="Proteomes" id="UP000299102">
    <property type="component" value="Unassembled WGS sequence"/>
</dbReference>